<evidence type="ECO:0000313" key="6">
    <source>
        <dbReference type="RefSeq" id="XP_023943659.2"/>
    </source>
</evidence>
<reference evidence="6" key="2">
    <citation type="submission" date="2025-08" db="UniProtKB">
        <authorList>
            <consortium name="RefSeq"/>
        </authorList>
    </citation>
    <scope>IDENTIFICATION</scope>
</reference>
<dbReference type="Gene3D" id="3.40.50.1820">
    <property type="entry name" value="alpha/beta hydrolase"/>
    <property type="match status" value="1"/>
</dbReference>
<feature type="domain" description="Partial AB-hydrolase lipase" evidence="4">
    <location>
        <begin position="50"/>
        <end position="105"/>
    </location>
</feature>
<keyword evidence="2" id="KW-0378">Hydrolase</keyword>
<dbReference type="InterPro" id="IPR006693">
    <property type="entry name" value="AB_hydrolase_lipase"/>
</dbReference>
<evidence type="ECO:0000256" key="3">
    <source>
        <dbReference type="PIRSR" id="PIRSR000862-1"/>
    </source>
</evidence>
<evidence type="ECO:0000256" key="1">
    <source>
        <dbReference type="ARBA" id="ARBA00010701"/>
    </source>
</evidence>
<dbReference type="RefSeq" id="XP_023943659.2">
    <property type="nucleotide sequence ID" value="XM_024087891.2"/>
</dbReference>
<protein>
    <recommendedName>
        <fullName evidence="2">Lipase</fullName>
    </recommendedName>
</protein>
<dbReference type="PIRSF" id="PIRSF000862">
    <property type="entry name" value="Steryl_ester_lip"/>
    <property type="match status" value="1"/>
</dbReference>
<dbReference type="GO" id="GO:0016042">
    <property type="term" value="P:lipid catabolic process"/>
    <property type="evidence" value="ECO:0007669"/>
    <property type="project" value="UniProtKB-KW"/>
</dbReference>
<accession>A0A6J1N9T5</accession>
<feature type="active site" description="Charge relay system" evidence="3">
    <location>
        <position position="358"/>
    </location>
</feature>
<dbReference type="AlphaFoldDB" id="A0A6J1N9T5"/>
<reference evidence="5" key="1">
    <citation type="submission" date="2025-05" db="UniProtKB">
        <authorList>
            <consortium name="RefSeq"/>
        </authorList>
    </citation>
    <scope>NUCLEOTIDE SEQUENCE [LARGE SCALE GENOMIC DNA]</scope>
</reference>
<keyword evidence="2" id="KW-0442">Lipid degradation</keyword>
<dbReference type="InterPro" id="IPR029058">
    <property type="entry name" value="AB_hydrolase_fold"/>
</dbReference>
<keyword evidence="2" id="KW-0443">Lipid metabolism</keyword>
<keyword evidence="5" id="KW-1185">Reference proteome</keyword>
<dbReference type="KEGG" id="bany:112049850"/>
<feature type="active site" description="Charge relay system" evidence="3">
    <location>
        <position position="389"/>
    </location>
</feature>
<evidence type="ECO:0000313" key="5">
    <source>
        <dbReference type="Proteomes" id="UP001652582"/>
    </source>
</evidence>
<dbReference type="GeneID" id="112049850"/>
<comment type="similarity">
    <text evidence="1 2">Belongs to the AB hydrolase superfamily. Lipase family.</text>
</comment>
<dbReference type="Proteomes" id="UP001652582">
    <property type="component" value="Chromosome 2"/>
</dbReference>
<feature type="active site" description="Nucleophile" evidence="3">
    <location>
        <position position="184"/>
    </location>
</feature>
<gene>
    <name evidence="6" type="primary">LOC112049850</name>
</gene>
<sequence length="415" mass="46834">MASKANVTFPVLLASVVLVVATVVRLRLTPIGREVKRHLGYHEDSYLNFTEIATKYGFDCEEHAITTEDGYILTVFRIRRRDCARYKRPPVILMHGLLQSADSWLDAGPKSGLAYLIAGQCHELWVGNQRGNYYGRRHVRLNPDRDAEFWRFAVHEIGVYDIPATIDYVLKNTGEEKLNYVGFSQGAGTFFIMCSERPGSCDKVNVLVGLAPAARQTHTRSAPYRALATGINKFEGLLTSMGFHELFAKGAIEQEFLSFLCKFRATSEALCGVFLTIIDAFHPGSVSGESLRVLYGHFPAGTSTRNMARYGQSMQSDKFQKFDYGREMNLEMYGAERPPSYNLSAVTVPFVALYGRNDHLADSKDVHWLVQQLPNVLEAAEVADPLWNHLDVTYSQFNRRLIFPKLNQYLSKFSD</sequence>
<evidence type="ECO:0000259" key="4">
    <source>
        <dbReference type="Pfam" id="PF04083"/>
    </source>
</evidence>
<evidence type="ECO:0000256" key="2">
    <source>
        <dbReference type="PIRNR" id="PIRNR000862"/>
    </source>
</evidence>
<dbReference type="GO" id="GO:0016788">
    <property type="term" value="F:hydrolase activity, acting on ester bonds"/>
    <property type="evidence" value="ECO:0007669"/>
    <property type="project" value="InterPro"/>
</dbReference>
<dbReference type="Pfam" id="PF04083">
    <property type="entry name" value="Abhydro_lipase"/>
    <property type="match status" value="1"/>
</dbReference>
<dbReference type="InterPro" id="IPR025483">
    <property type="entry name" value="Lipase_euk"/>
</dbReference>
<proteinExistence type="inferred from homology"/>
<dbReference type="SUPFAM" id="SSF53474">
    <property type="entry name" value="alpha/beta-Hydrolases"/>
    <property type="match status" value="1"/>
</dbReference>
<dbReference type="OrthoDB" id="9974421at2759"/>
<organism evidence="5 6">
    <name type="scientific">Bicyclus anynana</name>
    <name type="common">Squinting bush brown butterfly</name>
    <dbReference type="NCBI Taxonomy" id="110368"/>
    <lineage>
        <taxon>Eukaryota</taxon>
        <taxon>Metazoa</taxon>
        <taxon>Ecdysozoa</taxon>
        <taxon>Arthropoda</taxon>
        <taxon>Hexapoda</taxon>
        <taxon>Insecta</taxon>
        <taxon>Pterygota</taxon>
        <taxon>Neoptera</taxon>
        <taxon>Endopterygota</taxon>
        <taxon>Lepidoptera</taxon>
        <taxon>Glossata</taxon>
        <taxon>Ditrysia</taxon>
        <taxon>Papilionoidea</taxon>
        <taxon>Nymphalidae</taxon>
        <taxon>Satyrinae</taxon>
        <taxon>Satyrini</taxon>
        <taxon>Mycalesina</taxon>
        <taxon>Bicyclus</taxon>
    </lineage>
</organism>
<name>A0A6J1N9T5_BICAN</name>
<dbReference type="PANTHER" id="PTHR11005">
    <property type="entry name" value="LYSOSOMAL ACID LIPASE-RELATED"/>
    <property type="match status" value="1"/>
</dbReference>